<feature type="region of interest" description="Disordered" evidence="7">
    <location>
        <begin position="184"/>
        <end position="210"/>
    </location>
</feature>
<reference evidence="10" key="1">
    <citation type="submission" date="2025-08" db="UniProtKB">
        <authorList>
            <consortium name="RefSeq"/>
        </authorList>
    </citation>
    <scope>IDENTIFICATION</scope>
    <source>
        <tissue evidence="10">Whole body</tissue>
    </source>
</reference>
<evidence type="ECO:0000256" key="4">
    <source>
        <dbReference type="ARBA" id="ARBA00023163"/>
    </source>
</evidence>
<organism evidence="9 10">
    <name type="scientific">Vanessa tameamea</name>
    <name type="common">Kamehameha butterfly</name>
    <dbReference type="NCBI Taxonomy" id="334116"/>
    <lineage>
        <taxon>Eukaryota</taxon>
        <taxon>Metazoa</taxon>
        <taxon>Ecdysozoa</taxon>
        <taxon>Arthropoda</taxon>
        <taxon>Hexapoda</taxon>
        <taxon>Insecta</taxon>
        <taxon>Pterygota</taxon>
        <taxon>Neoptera</taxon>
        <taxon>Endopterygota</taxon>
        <taxon>Lepidoptera</taxon>
        <taxon>Glossata</taxon>
        <taxon>Ditrysia</taxon>
        <taxon>Papilionoidea</taxon>
        <taxon>Nymphalidae</taxon>
        <taxon>Nymphalinae</taxon>
        <taxon>Vanessa</taxon>
    </lineage>
</organism>
<keyword evidence="4" id="KW-0804">Transcription</keyword>
<feature type="coiled-coil region" evidence="6">
    <location>
        <begin position="315"/>
        <end position="349"/>
    </location>
</feature>
<evidence type="ECO:0000313" key="9">
    <source>
        <dbReference type="Proteomes" id="UP001652626"/>
    </source>
</evidence>
<evidence type="ECO:0000256" key="5">
    <source>
        <dbReference type="ARBA" id="ARBA00023242"/>
    </source>
</evidence>
<dbReference type="InterPro" id="IPR006751">
    <property type="entry name" value="TAFII55_prot_cons_reg"/>
</dbReference>
<dbReference type="GeneID" id="113404725"/>
<dbReference type="PANTHER" id="PTHR12228:SF0">
    <property type="entry name" value="TATA-BOX BINDING PROTEIN ASSOCIATED FACTOR 7"/>
    <property type="match status" value="1"/>
</dbReference>
<sequence length="381" mass="44412">MSRDKRETEYPVQLETQFIIRLPEEPAKVLRELITSGENFKNRVKIQIHDDLRHGELRVDHWLLHTKIVDLPTIVESWKTIDRKSLYKTADICQMMICKEELDDTTEDEAPTKNKKKDPLKVDKKYLWPHGITPPTKNVRRRRFRKTLRKKCAESPEIEKEVKRLLRADNEAVSFTWEVVKEEDEHVPKKESSANSQKAKVKKESHKNATVVTNQPSKVEDIFGGALSDSDADDENVNVDLEDSRTSAYDDSLSDVNSVLGLQAMRNCHITPETKPDLIETKKKKFNPHKSSTSMINESTVCYELDNIQQQSTSYNSSSTQLQELVTELEELKQRRQRTQLEISRMENMTLRQRFQDILKTLNKEIVMKEMEYHKLKSSSK</sequence>
<comment type="similarity">
    <text evidence="2">Belongs to the TAF7 family.</text>
</comment>
<dbReference type="Pfam" id="PF04658">
    <property type="entry name" value="TAFII55_N"/>
    <property type="match status" value="1"/>
</dbReference>
<dbReference type="SMART" id="SM01370">
    <property type="entry name" value="TAFII55_N"/>
    <property type="match status" value="1"/>
</dbReference>
<evidence type="ECO:0000256" key="3">
    <source>
        <dbReference type="ARBA" id="ARBA00023015"/>
    </source>
</evidence>
<keyword evidence="6" id="KW-0175">Coiled coil</keyword>
<gene>
    <name evidence="10" type="primary">LOC113404725</name>
</gene>
<accession>A0A8B8IXS2</accession>
<comment type="subcellular location">
    <subcellularLocation>
        <location evidence="1">Nucleus</location>
    </subcellularLocation>
</comment>
<feature type="domain" description="TAFII55 protein conserved region" evidence="8">
    <location>
        <begin position="14"/>
        <end position="174"/>
    </location>
</feature>
<protein>
    <submittedName>
        <fullName evidence="10">Transcription initiation factor TFIID subunit 7-like</fullName>
    </submittedName>
</protein>
<keyword evidence="5" id="KW-0539">Nucleus</keyword>
<dbReference type="OMA" id="MICKEEI"/>
<proteinExistence type="inferred from homology"/>
<evidence type="ECO:0000256" key="2">
    <source>
        <dbReference type="ARBA" id="ARBA00009368"/>
    </source>
</evidence>
<evidence type="ECO:0000259" key="8">
    <source>
        <dbReference type="SMART" id="SM01370"/>
    </source>
</evidence>
<evidence type="ECO:0000256" key="6">
    <source>
        <dbReference type="SAM" id="Coils"/>
    </source>
</evidence>
<dbReference type="CDD" id="cd08047">
    <property type="entry name" value="TAF7"/>
    <property type="match status" value="1"/>
</dbReference>
<dbReference type="GO" id="GO:0005669">
    <property type="term" value="C:transcription factor TFIID complex"/>
    <property type="evidence" value="ECO:0007669"/>
    <property type="project" value="InterPro"/>
</dbReference>
<dbReference type="InterPro" id="IPR037817">
    <property type="entry name" value="TAF7"/>
</dbReference>
<dbReference type="GO" id="GO:0051123">
    <property type="term" value="P:RNA polymerase II preinitiation complex assembly"/>
    <property type="evidence" value="ECO:0007669"/>
    <property type="project" value="TreeGrafter"/>
</dbReference>
<keyword evidence="3" id="KW-0805">Transcription regulation</keyword>
<keyword evidence="9" id="KW-1185">Reference proteome</keyword>
<evidence type="ECO:0000256" key="7">
    <source>
        <dbReference type="SAM" id="MobiDB-lite"/>
    </source>
</evidence>
<name>A0A8B8IXS2_VANTA</name>
<dbReference type="PANTHER" id="PTHR12228">
    <property type="entry name" value="TRANSCRIPTION INITIATION FACTOR TFIID 55 KD SUBUNIT-RELATED"/>
    <property type="match status" value="1"/>
</dbReference>
<evidence type="ECO:0000256" key="1">
    <source>
        <dbReference type="ARBA" id="ARBA00004123"/>
    </source>
</evidence>
<dbReference type="Proteomes" id="UP001652626">
    <property type="component" value="Chromosome 10"/>
</dbReference>
<dbReference type="AlphaFoldDB" id="A0A8B8IXS2"/>
<evidence type="ECO:0000313" key="10">
    <source>
        <dbReference type="RefSeq" id="XP_026501492.2"/>
    </source>
</evidence>
<dbReference type="OrthoDB" id="153872at2759"/>
<dbReference type="GO" id="GO:0016251">
    <property type="term" value="F:RNA polymerase II general transcription initiation factor activity"/>
    <property type="evidence" value="ECO:0007669"/>
    <property type="project" value="TreeGrafter"/>
</dbReference>
<dbReference type="RefSeq" id="XP_026501492.2">
    <property type="nucleotide sequence ID" value="XM_026645707.2"/>
</dbReference>